<protein>
    <submittedName>
        <fullName evidence="2">Uncharacterized protein</fullName>
    </submittedName>
</protein>
<organism evidence="2 3">
    <name type="scientific">Carpediemonas membranifera</name>
    <dbReference type="NCBI Taxonomy" id="201153"/>
    <lineage>
        <taxon>Eukaryota</taxon>
        <taxon>Metamonada</taxon>
        <taxon>Carpediemonas-like organisms</taxon>
        <taxon>Carpediemonas</taxon>
    </lineage>
</organism>
<name>A0A8J6B3S4_9EUKA</name>
<feature type="region of interest" description="Disordered" evidence="1">
    <location>
        <begin position="430"/>
        <end position="462"/>
    </location>
</feature>
<feature type="compositionally biased region" description="Basic and acidic residues" evidence="1">
    <location>
        <begin position="566"/>
        <end position="582"/>
    </location>
</feature>
<sequence>MSQVTAYHVSSQFYEYEFVWYGEEDDAERELTGGRDILALSGFIGIIGTTSGICALSPKLTKPKHTALLKKLAVVHIELSSSSQASELAGQHLATVIEAAAVEFISSRGLRKSTVGFIYTPLAAGTTRSPAFELGFSPDGTGVVQIEVAPHIAQYTTQGRVRSMDQVFVTPLGRATVIGKSDEDAEAVADKWGRLGCTVAPGPVLAVSFMGQTLHVPRAVVLSVVGETVRRPTLEQGRVIIEAVVGLLEAIGAGKEALLVPRGEAEAEAKRAEPAPLMLGAASLLAGSDKGAICRKLGSDPDLTPLELMVKVTESRRPDYGDAEPTTPAVTRNRSPQRVPTAAELLKSTDILARAAAARQKRDDEVKAATPKVRARRAPVEPTIGDKPEDDGTQESAPEPAPTPTVRRTPAKPVVSSVDKALEAVRLAREQAKTQPKAKLATPKVNPKKAPVNPKLKPTVTPKSAIPAKSAITPKPVAITPKAVITPKTASITPKAAVITPKAAVITPKAVSITPKAATITPKVPPIALKPTPAPLKSALKSARTKPGETTPGTVRFAEPSTAEPAKTKEKTKEKEKKEKAGGETSDLTAAFMRGFKGGLATLVRGIGLDDAVGAHGLPT</sequence>
<reference evidence="2" key="1">
    <citation type="submission" date="2021-05" db="EMBL/GenBank/DDBJ databases">
        <title>A free-living protist that lacks canonical eukaryotic 1 DNA replication and segregation systems.</title>
        <authorList>
            <person name="Salas-Leiva D.E."/>
            <person name="Tromer E.C."/>
            <person name="Curtis B.A."/>
            <person name="Jerlstrom-Hultqvist J."/>
            <person name="Kolisko M."/>
            <person name="Yi Z."/>
            <person name="Salas-Leiva J.S."/>
            <person name="Gallot-Lavallee L."/>
            <person name="Kops G.J.P.L."/>
            <person name="Archibald J.M."/>
            <person name="Simpson A.G.B."/>
            <person name="Roger A.J."/>
        </authorList>
    </citation>
    <scope>NUCLEOTIDE SEQUENCE</scope>
    <source>
        <strain evidence="2">BICM</strain>
    </source>
</reference>
<accession>A0A8J6B3S4</accession>
<dbReference type="EMBL" id="JAHDYR010000038">
    <property type="protein sequence ID" value="KAG9392369.1"/>
    <property type="molecule type" value="Genomic_DNA"/>
</dbReference>
<keyword evidence="3" id="KW-1185">Reference proteome</keyword>
<evidence type="ECO:0000256" key="1">
    <source>
        <dbReference type="SAM" id="MobiDB-lite"/>
    </source>
</evidence>
<evidence type="ECO:0000313" key="3">
    <source>
        <dbReference type="Proteomes" id="UP000717585"/>
    </source>
</evidence>
<dbReference type="AlphaFoldDB" id="A0A8J6B3S4"/>
<proteinExistence type="predicted"/>
<feature type="region of interest" description="Disordered" evidence="1">
    <location>
        <begin position="314"/>
        <end position="415"/>
    </location>
</feature>
<comment type="caution">
    <text evidence="2">The sequence shown here is derived from an EMBL/GenBank/DDBJ whole genome shotgun (WGS) entry which is preliminary data.</text>
</comment>
<feature type="region of interest" description="Disordered" evidence="1">
    <location>
        <begin position="531"/>
        <end position="589"/>
    </location>
</feature>
<evidence type="ECO:0000313" key="2">
    <source>
        <dbReference type="EMBL" id="KAG9392369.1"/>
    </source>
</evidence>
<feature type="compositionally biased region" description="Polar residues" evidence="1">
    <location>
        <begin position="328"/>
        <end position="338"/>
    </location>
</feature>
<gene>
    <name evidence="2" type="ORF">J8273_5359</name>
</gene>
<dbReference type="Proteomes" id="UP000717585">
    <property type="component" value="Unassembled WGS sequence"/>
</dbReference>
<feature type="compositionally biased region" description="Low complexity" evidence="1">
    <location>
        <begin position="443"/>
        <end position="458"/>
    </location>
</feature>
<feature type="compositionally biased region" description="Low complexity" evidence="1">
    <location>
        <begin position="404"/>
        <end position="415"/>
    </location>
</feature>